<dbReference type="OrthoDB" id="5198651at2"/>
<reference evidence="2 3" key="1">
    <citation type="submission" date="2017-07" db="EMBL/GenBank/DDBJ databases">
        <title>Amycolatopsis antarcticus sp. nov., isolated from the surface of an Antarcticus brown macroalga.</title>
        <authorList>
            <person name="Wang J."/>
            <person name="Leiva S."/>
            <person name="Huang J."/>
            <person name="Huang Y."/>
        </authorList>
    </citation>
    <scope>NUCLEOTIDE SEQUENCE [LARGE SCALE GENOMIC DNA]</scope>
    <source>
        <strain evidence="2 3">AU-G6</strain>
    </source>
</reference>
<evidence type="ECO:0008006" key="4">
    <source>
        <dbReference type="Google" id="ProtNLM"/>
    </source>
</evidence>
<evidence type="ECO:0000313" key="3">
    <source>
        <dbReference type="Proteomes" id="UP000242444"/>
    </source>
</evidence>
<dbReference type="AlphaFoldDB" id="A0A263CYN1"/>
<dbReference type="Proteomes" id="UP000242444">
    <property type="component" value="Unassembled WGS sequence"/>
</dbReference>
<protein>
    <recommendedName>
        <fullName evidence="4">J domain-containing protein</fullName>
    </recommendedName>
</protein>
<sequence>MTHGPHEDTDARESRAAFRAFVRANHPDVGGDPEEFAAGLRRLRAQRDGERETGTTSGPASPGSPATEPENLSRYDAPIHIVVDRGGVAGTVDRVRRWRGRRKRPPRVI</sequence>
<proteinExistence type="predicted"/>
<name>A0A263CYN1_9PSEU</name>
<dbReference type="SUPFAM" id="SSF46565">
    <property type="entry name" value="Chaperone J-domain"/>
    <property type="match status" value="1"/>
</dbReference>
<comment type="caution">
    <text evidence="2">The sequence shown here is derived from an EMBL/GenBank/DDBJ whole genome shotgun (WGS) entry which is preliminary data.</text>
</comment>
<evidence type="ECO:0000256" key="1">
    <source>
        <dbReference type="SAM" id="MobiDB-lite"/>
    </source>
</evidence>
<organism evidence="2 3">
    <name type="scientific">Amycolatopsis antarctica</name>
    <dbReference type="NCBI Taxonomy" id="1854586"/>
    <lineage>
        <taxon>Bacteria</taxon>
        <taxon>Bacillati</taxon>
        <taxon>Actinomycetota</taxon>
        <taxon>Actinomycetes</taxon>
        <taxon>Pseudonocardiales</taxon>
        <taxon>Pseudonocardiaceae</taxon>
        <taxon>Amycolatopsis</taxon>
    </lineage>
</organism>
<dbReference type="InterPro" id="IPR036869">
    <property type="entry name" value="J_dom_sf"/>
</dbReference>
<dbReference type="EMBL" id="NKYE01000015">
    <property type="protein sequence ID" value="OZM71069.1"/>
    <property type="molecule type" value="Genomic_DNA"/>
</dbReference>
<dbReference type="RefSeq" id="WP_094864689.1">
    <property type="nucleotide sequence ID" value="NZ_NKYE01000015.1"/>
</dbReference>
<gene>
    <name evidence="2" type="ORF">CFN78_21585</name>
</gene>
<keyword evidence="3" id="KW-1185">Reference proteome</keyword>
<evidence type="ECO:0000313" key="2">
    <source>
        <dbReference type="EMBL" id="OZM71069.1"/>
    </source>
</evidence>
<dbReference type="InParanoid" id="A0A263CYN1"/>
<accession>A0A263CYN1</accession>
<feature type="region of interest" description="Disordered" evidence="1">
    <location>
        <begin position="41"/>
        <end position="75"/>
    </location>
</feature>